<evidence type="ECO:0000256" key="28">
    <source>
        <dbReference type="SAM" id="Phobius"/>
    </source>
</evidence>
<comment type="pathway">
    <text evidence="26">Glycan biosynthesis.</text>
</comment>
<evidence type="ECO:0000256" key="22">
    <source>
        <dbReference type="ARBA" id="ARBA00023316"/>
    </source>
</evidence>
<evidence type="ECO:0000256" key="27">
    <source>
        <dbReference type="SAM" id="MobiDB-lite"/>
    </source>
</evidence>
<evidence type="ECO:0000256" key="14">
    <source>
        <dbReference type="ARBA" id="ARBA00022801"/>
    </source>
</evidence>
<dbReference type="KEGG" id="hdh:G5B40_07755"/>
<keyword evidence="22" id="KW-0961">Cell wall biogenesis/degradation</keyword>
<evidence type="ECO:0000256" key="18">
    <source>
        <dbReference type="ARBA" id="ARBA00022989"/>
    </source>
</evidence>
<dbReference type="Proteomes" id="UP000503336">
    <property type="component" value="Chromosome"/>
</dbReference>
<comment type="pathway">
    <text evidence="2">Cell wall biogenesis; peptidoglycan biosynthesis.</text>
</comment>
<evidence type="ECO:0000256" key="9">
    <source>
        <dbReference type="ARBA" id="ARBA00022645"/>
    </source>
</evidence>
<keyword evidence="19 28" id="KW-0472">Membrane</keyword>
<dbReference type="PANTHER" id="PTHR32282">
    <property type="entry name" value="BINDING PROTEIN TRANSPEPTIDASE, PUTATIVE-RELATED"/>
    <property type="match status" value="1"/>
</dbReference>
<dbReference type="InterPro" id="IPR012340">
    <property type="entry name" value="NA-bd_OB-fold"/>
</dbReference>
<dbReference type="Gene3D" id="3.40.710.10">
    <property type="entry name" value="DD-peptidase/beta-lactamase superfamily"/>
    <property type="match status" value="2"/>
</dbReference>
<dbReference type="FunFam" id="1.10.3810.10:FF:000003">
    <property type="entry name" value="Penicillin-binding protein 1a"/>
    <property type="match status" value="1"/>
</dbReference>
<dbReference type="GO" id="GO:0008955">
    <property type="term" value="F:peptidoglycan glycosyltransferase activity"/>
    <property type="evidence" value="ECO:0007669"/>
    <property type="project" value="UniProtKB-EC"/>
</dbReference>
<keyword evidence="10" id="KW-0645">Protease</keyword>
<dbReference type="AlphaFoldDB" id="A0A7L5C0I9"/>
<keyword evidence="21" id="KW-0511">Multifunctional enzyme</keyword>
<evidence type="ECO:0000256" key="12">
    <source>
        <dbReference type="ARBA" id="ARBA00022679"/>
    </source>
</evidence>
<dbReference type="InterPro" id="IPR050396">
    <property type="entry name" value="Glycosyltr_51/Transpeptidase"/>
</dbReference>
<dbReference type="GO" id="GO:0006508">
    <property type="term" value="P:proteolysis"/>
    <property type="evidence" value="ECO:0007669"/>
    <property type="project" value="UniProtKB-KW"/>
</dbReference>
<keyword evidence="18 28" id="KW-1133">Transmembrane helix</keyword>
<evidence type="ECO:0000256" key="6">
    <source>
        <dbReference type="ARBA" id="ARBA00018638"/>
    </source>
</evidence>
<sequence length="867" mass="94085">MIRFFGFLFSAGSIAVVAGVAVIGAVLWIYDRDLPDYDELTNYQPATLSRVYSGEGEVIAEFAEERRIFTPIDEIPALVKQAFISAEDKNFYDHGGVDGLGVVKAMVDNVRRVQTGERLRGASTITQQVIKNFLLNSESAVERKIKEFILSSRIESALSKDQILELYLNEIFLGQNAYGVTAAARRYFGKTPGELAPEEAAYLAALPKAPSSYHPVRQRDAAVARRNYVLEEMAQNGYLDRAEAEAAKARPLATVIGGEIESDLPPIPNYTYFTDEIRRQLSQKLGKKELFGGGLTVRATMDPELQSLGARALRDKLERWDRERDGWRGPLSTLEGISADDEAGWREALAAAPAPSDIEGWTKAVVLEVGEKSARIGIHEVEEDSDGHYIPFDDVKWARPRLDGGRLGAAPRKPSDVFSVGDVILVKRINKDDGSFARWSLRQVPLIQGAFMAMDPHTGRVLALQGGFSYEASVFDRATQAYRQPGSSFKPFVYAAALDNGYSPATIVLDAPVVVSFAGGDWKPKNYSNKFYGPSPLRLGLEMSRNLMTVRLAQDVGMDIVADYAERFGVYDDMPSHLSYALGAGETTLWRMVAAYGMFANGGRRVEPTLVDRVQDRRGETIYRHDRRECDACAADAPGEREPWPRPVAKRIMDRITAYQLVSLMEGVASRGTAARLSALGVPVAGKTGTTNDAKDAWFVGFTPNLVAGCFIGYDNPTPMGRGGTGGGQCAPVFQAFMEEALKTHPAGEFKAPEGVEFAMVDRYTGERVPDGSGGSAIREVFRAGQAPDMYQTAAVVGDLSSSFFGGGDLPMSLGGDAATIGDGESDAAGGAEYGAETGAEGGAIERPARPQPPRSLDRDLESGGLY</sequence>
<evidence type="ECO:0000313" key="32">
    <source>
        <dbReference type="EMBL" id="QIE55359.1"/>
    </source>
</evidence>
<feature type="compositionally biased region" description="Low complexity" evidence="27">
    <location>
        <begin position="827"/>
        <end position="846"/>
    </location>
</feature>
<keyword evidence="14" id="KW-0378">Hydrolase</keyword>
<dbReference type="RefSeq" id="WP_165097162.1">
    <property type="nucleotide sequence ID" value="NZ_CP049056.1"/>
</dbReference>
<dbReference type="Pfam" id="PF00905">
    <property type="entry name" value="Transpeptidase"/>
    <property type="match status" value="1"/>
</dbReference>
<evidence type="ECO:0000256" key="2">
    <source>
        <dbReference type="ARBA" id="ARBA00004752"/>
    </source>
</evidence>
<dbReference type="GO" id="GO:0046677">
    <property type="term" value="P:response to antibiotic"/>
    <property type="evidence" value="ECO:0007669"/>
    <property type="project" value="UniProtKB-KW"/>
</dbReference>
<evidence type="ECO:0000256" key="25">
    <source>
        <dbReference type="ARBA" id="ARBA00049902"/>
    </source>
</evidence>
<dbReference type="GO" id="GO:0009002">
    <property type="term" value="F:serine-type D-Ala-D-Ala carboxypeptidase activity"/>
    <property type="evidence" value="ECO:0007669"/>
    <property type="project" value="UniProtKB-EC"/>
</dbReference>
<protein>
    <recommendedName>
        <fullName evidence="6">Penicillin-binding protein 1A</fullName>
        <ecNumber evidence="24">2.4.99.28</ecNumber>
        <ecNumber evidence="5">3.4.16.4</ecNumber>
    </recommendedName>
</protein>
<keyword evidence="15" id="KW-0133">Cell shape</keyword>
<accession>A0A7L5C0I9</accession>
<evidence type="ECO:0000256" key="4">
    <source>
        <dbReference type="ARBA" id="ARBA00007739"/>
    </source>
</evidence>
<evidence type="ECO:0000256" key="10">
    <source>
        <dbReference type="ARBA" id="ARBA00022670"/>
    </source>
</evidence>
<dbReference type="EC" id="3.4.16.4" evidence="5"/>
<evidence type="ECO:0000256" key="16">
    <source>
        <dbReference type="ARBA" id="ARBA00022968"/>
    </source>
</evidence>
<feature type="domain" description="Penicillin-binding protein transpeptidase" evidence="29">
    <location>
        <begin position="449"/>
        <end position="738"/>
    </location>
</feature>
<dbReference type="InterPro" id="IPR001264">
    <property type="entry name" value="Glyco_trans_51"/>
</dbReference>
<evidence type="ECO:0000256" key="11">
    <source>
        <dbReference type="ARBA" id="ARBA00022676"/>
    </source>
</evidence>
<evidence type="ECO:0000256" key="13">
    <source>
        <dbReference type="ARBA" id="ARBA00022692"/>
    </source>
</evidence>
<feature type="transmembrane region" description="Helical" evidence="28">
    <location>
        <begin position="7"/>
        <end position="30"/>
    </location>
</feature>
<evidence type="ECO:0000256" key="17">
    <source>
        <dbReference type="ARBA" id="ARBA00022984"/>
    </source>
</evidence>
<evidence type="ECO:0000259" key="30">
    <source>
        <dbReference type="Pfam" id="PF00912"/>
    </source>
</evidence>
<gene>
    <name evidence="32" type="ORF">G5B40_07755</name>
</gene>
<dbReference type="GO" id="GO:0005886">
    <property type="term" value="C:plasma membrane"/>
    <property type="evidence" value="ECO:0007669"/>
    <property type="project" value="UniProtKB-SubCell"/>
</dbReference>
<dbReference type="Pfam" id="PF17092">
    <property type="entry name" value="PCB_OB"/>
    <property type="match status" value="1"/>
</dbReference>
<dbReference type="Gene3D" id="2.40.50.140">
    <property type="entry name" value="Nucleic acid-binding proteins"/>
    <property type="match status" value="1"/>
</dbReference>
<comment type="catalytic activity">
    <reaction evidence="23">
        <text>Preferential cleavage: (Ac)2-L-Lys-D-Ala-|-D-Ala. Also transpeptidation of peptidyl-alanyl moieties that are N-acyl substituents of D-alanine.</text>
        <dbReference type="EC" id="3.4.16.4"/>
    </reaction>
</comment>
<comment type="similarity">
    <text evidence="4">In the N-terminal section; belongs to the glycosyltransferase 51 family.</text>
</comment>
<evidence type="ECO:0000256" key="26">
    <source>
        <dbReference type="ARBA" id="ARBA00060592"/>
    </source>
</evidence>
<dbReference type="GO" id="GO:0009252">
    <property type="term" value="P:peptidoglycan biosynthetic process"/>
    <property type="evidence" value="ECO:0007669"/>
    <property type="project" value="UniProtKB-UniPathway"/>
</dbReference>
<comment type="subcellular location">
    <subcellularLocation>
        <location evidence="1">Cell inner membrane</location>
        <topology evidence="1">Single-pass type II membrane protein</topology>
    </subcellularLocation>
</comment>
<evidence type="ECO:0000256" key="23">
    <source>
        <dbReference type="ARBA" id="ARBA00034000"/>
    </source>
</evidence>
<evidence type="ECO:0000256" key="24">
    <source>
        <dbReference type="ARBA" id="ARBA00044770"/>
    </source>
</evidence>
<keyword evidence="8" id="KW-0997">Cell inner membrane</keyword>
<dbReference type="GO" id="GO:0008360">
    <property type="term" value="P:regulation of cell shape"/>
    <property type="evidence" value="ECO:0007669"/>
    <property type="project" value="UniProtKB-KW"/>
</dbReference>
<proteinExistence type="inferred from homology"/>
<evidence type="ECO:0000256" key="20">
    <source>
        <dbReference type="ARBA" id="ARBA00023251"/>
    </source>
</evidence>
<evidence type="ECO:0000256" key="5">
    <source>
        <dbReference type="ARBA" id="ARBA00012448"/>
    </source>
</evidence>
<name>A0A7L5C0I9_9RHOB</name>
<feature type="compositionally biased region" description="Basic and acidic residues" evidence="27">
    <location>
        <begin position="856"/>
        <end position="867"/>
    </location>
</feature>
<dbReference type="InterPro" id="IPR036950">
    <property type="entry name" value="PBP_transglycosylase"/>
</dbReference>
<evidence type="ECO:0000256" key="19">
    <source>
        <dbReference type="ARBA" id="ARBA00023136"/>
    </source>
</evidence>
<reference evidence="32 33" key="1">
    <citation type="submission" date="2020-02" db="EMBL/GenBank/DDBJ databases">
        <title>complete genome sequence of Rhodobacteraceae bacterium.</title>
        <authorList>
            <person name="Park J."/>
            <person name="Kim Y.-S."/>
            <person name="Kim K.-H."/>
        </authorList>
    </citation>
    <scope>NUCLEOTIDE SEQUENCE [LARGE SCALE GENOMIC DNA]</scope>
    <source>
        <strain evidence="32 33">RR4-56</strain>
    </source>
</reference>
<dbReference type="GO" id="GO:0071555">
    <property type="term" value="P:cell wall organization"/>
    <property type="evidence" value="ECO:0007669"/>
    <property type="project" value="UniProtKB-KW"/>
</dbReference>
<organism evidence="32 33">
    <name type="scientific">Pikeienuella piscinae</name>
    <dbReference type="NCBI Taxonomy" id="2748098"/>
    <lineage>
        <taxon>Bacteria</taxon>
        <taxon>Pseudomonadati</taxon>
        <taxon>Pseudomonadota</taxon>
        <taxon>Alphaproteobacteria</taxon>
        <taxon>Rhodobacterales</taxon>
        <taxon>Paracoccaceae</taxon>
        <taxon>Pikeienuella</taxon>
    </lineage>
</organism>
<keyword evidence="11" id="KW-0328">Glycosyltransferase</keyword>
<feature type="domain" description="Glycosyl transferase family 51" evidence="30">
    <location>
        <begin position="56"/>
        <end position="233"/>
    </location>
</feature>
<evidence type="ECO:0000259" key="29">
    <source>
        <dbReference type="Pfam" id="PF00905"/>
    </source>
</evidence>
<evidence type="ECO:0000256" key="7">
    <source>
        <dbReference type="ARBA" id="ARBA00022475"/>
    </source>
</evidence>
<dbReference type="UniPathway" id="UPA00219"/>
<evidence type="ECO:0000256" key="21">
    <source>
        <dbReference type="ARBA" id="ARBA00023268"/>
    </source>
</evidence>
<keyword evidence="17" id="KW-0573">Peptidoglycan synthesis</keyword>
<dbReference type="InterPro" id="IPR023346">
    <property type="entry name" value="Lysozyme-like_dom_sf"/>
</dbReference>
<keyword evidence="9" id="KW-0121">Carboxypeptidase</keyword>
<evidence type="ECO:0000313" key="33">
    <source>
        <dbReference type="Proteomes" id="UP000503336"/>
    </source>
</evidence>
<dbReference type="SUPFAM" id="SSF56601">
    <property type="entry name" value="beta-lactamase/transpeptidase-like"/>
    <property type="match status" value="1"/>
</dbReference>
<dbReference type="InterPro" id="IPR001460">
    <property type="entry name" value="PCN-bd_Tpept"/>
</dbReference>
<feature type="domain" description="Penicillin-binding protein OB-like" evidence="31">
    <location>
        <begin position="327"/>
        <end position="446"/>
    </location>
</feature>
<evidence type="ECO:0000259" key="31">
    <source>
        <dbReference type="Pfam" id="PF17092"/>
    </source>
</evidence>
<feature type="region of interest" description="Disordered" evidence="27">
    <location>
        <begin position="822"/>
        <end position="867"/>
    </location>
</feature>
<keyword evidence="20" id="KW-0046">Antibiotic resistance</keyword>
<dbReference type="EMBL" id="CP049056">
    <property type="protein sequence ID" value="QIE55359.1"/>
    <property type="molecule type" value="Genomic_DNA"/>
</dbReference>
<dbReference type="InterPro" id="IPR031376">
    <property type="entry name" value="PCB_OB"/>
</dbReference>
<dbReference type="GO" id="GO:0030288">
    <property type="term" value="C:outer membrane-bounded periplasmic space"/>
    <property type="evidence" value="ECO:0007669"/>
    <property type="project" value="TreeGrafter"/>
</dbReference>
<dbReference type="SUPFAM" id="SSF53955">
    <property type="entry name" value="Lysozyme-like"/>
    <property type="match status" value="1"/>
</dbReference>
<evidence type="ECO:0000256" key="8">
    <source>
        <dbReference type="ARBA" id="ARBA00022519"/>
    </source>
</evidence>
<dbReference type="PANTHER" id="PTHR32282:SF27">
    <property type="entry name" value="PENICILLIN-BINDING PROTEIN 1A"/>
    <property type="match status" value="1"/>
</dbReference>
<dbReference type="Pfam" id="PF00912">
    <property type="entry name" value="Transgly"/>
    <property type="match status" value="1"/>
</dbReference>
<dbReference type="NCBIfam" id="TIGR02074">
    <property type="entry name" value="PBP_1a_fam"/>
    <property type="match status" value="1"/>
</dbReference>
<keyword evidence="16" id="KW-0735">Signal-anchor</keyword>
<evidence type="ECO:0000256" key="1">
    <source>
        <dbReference type="ARBA" id="ARBA00004249"/>
    </source>
</evidence>
<dbReference type="GO" id="GO:0008658">
    <property type="term" value="F:penicillin binding"/>
    <property type="evidence" value="ECO:0007669"/>
    <property type="project" value="InterPro"/>
</dbReference>
<keyword evidence="33" id="KW-1185">Reference proteome</keyword>
<keyword evidence="13 28" id="KW-0812">Transmembrane</keyword>
<dbReference type="EC" id="2.4.99.28" evidence="24"/>
<dbReference type="Gene3D" id="1.10.3810.10">
    <property type="entry name" value="Biosynthetic peptidoglycan transglycosylase-like"/>
    <property type="match status" value="1"/>
</dbReference>
<keyword evidence="7" id="KW-1003">Cell membrane</keyword>
<comment type="similarity">
    <text evidence="3">In the C-terminal section; belongs to the transpeptidase family.</text>
</comment>
<comment type="catalytic activity">
    <reaction evidence="25">
        <text>[GlcNAc-(1-&gt;4)-Mur2Ac(oyl-L-Ala-gamma-D-Glu-L-Lys-D-Ala-D-Ala)](n)-di-trans,octa-cis-undecaprenyl diphosphate + beta-D-GlcNAc-(1-&gt;4)-Mur2Ac(oyl-L-Ala-gamma-D-Glu-L-Lys-D-Ala-D-Ala)-di-trans,octa-cis-undecaprenyl diphosphate = [GlcNAc-(1-&gt;4)-Mur2Ac(oyl-L-Ala-gamma-D-Glu-L-Lys-D-Ala-D-Ala)](n+1)-di-trans,octa-cis-undecaprenyl diphosphate + di-trans,octa-cis-undecaprenyl diphosphate + H(+)</text>
        <dbReference type="Rhea" id="RHEA:23708"/>
        <dbReference type="Rhea" id="RHEA-COMP:9602"/>
        <dbReference type="Rhea" id="RHEA-COMP:9603"/>
        <dbReference type="ChEBI" id="CHEBI:15378"/>
        <dbReference type="ChEBI" id="CHEBI:58405"/>
        <dbReference type="ChEBI" id="CHEBI:60033"/>
        <dbReference type="ChEBI" id="CHEBI:78435"/>
        <dbReference type="EC" id="2.4.99.28"/>
    </reaction>
</comment>
<dbReference type="InterPro" id="IPR012338">
    <property type="entry name" value="Beta-lactam/transpept-like"/>
</dbReference>
<keyword evidence="12" id="KW-0808">Transferase</keyword>
<evidence type="ECO:0000256" key="3">
    <source>
        <dbReference type="ARBA" id="ARBA00007090"/>
    </source>
</evidence>
<evidence type="ECO:0000256" key="15">
    <source>
        <dbReference type="ARBA" id="ARBA00022960"/>
    </source>
</evidence>